<evidence type="ECO:0000313" key="2">
    <source>
        <dbReference type="EMBL" id="KAJ8313357.1"/>
    </source>
</evidence>
<keyword evidence="1" id="KW-0472">Membrane</keyword>
<evidence type="ECO:0000313" key="3">
    <source>
        <dbReference type="Proteomes" id="UP001217089"/>
    </source>
</evidence>
<dbReference type="InterPro" id="IPR006141">
    <property type="entry name" value="Intein_N"/>
</dbReference>
<feature type="transmembrane region" description="Helical" evidence="1">
    <location>
        <begin position="50"/>
        <end position="67"/>
    </location>
</feature>
<dbReference type="CDD" id="cd00081">
    <property type="entry name" value="Hint"/>
    <property type="match status" value="1"/>
</dbReference>
<keyword evidence="3" id="KW-1185">Reference proteome</keyword>
<name>A0ABQ9F7L7_TEGGR</name>
<keyword evidence="1" id="KW-1133">Transmembrane helix</keyword>
<keyword evidence="1" id="KW-0812">Transmembrane</keyword>
<reference evidence="2 3" key="1">
    <citation type="submission" date="2022-12" db="EMBL/GenBank/DDBJ databases">
        <title>Chromosome-level genome of Tegillarca granosa.</title>
        <authorList>
            <person name="Kim J."/>
        </authorList>
    </citation>
    <scope>NUCLEOTIDE SEQUENCE [LARGE SCALE GENOMIC DNA]</scope>
    <source>
        <strain evidence="2">Teg-2019</strain>
        <tissue evidence="2">Adductor muscle</tissue>
    </source>
</reference>
<dbReference type="Proteomes" id="UP001217089">
    <property type="component" value="Unassembled WGS sequence"/>
</dbReference>
<proteinExistence type="predicted"/>
<organism evidence="2 3">
    <name type="scientific">Tegillarca granosa</name>
    <name type="common">Malaysian cockle</name>
    <name type="synonym">Anadara granosa</name>
    <dbReference type="NCBI Taxonomy" id="220873"/>
    <lineage>
        <taxon>Eukaryota</taxon>
        <taxon>Metazoa</taxon>
        <taxon>Spiralia</taxon>
        <taxon>Lophotrochozoa</taxon>
        <taxon>Mollusca</taxon>
        <taxon>Bivalvia</taxon>
        <taxon>Autobranchia</taxon>
        <taxon>Pteriomorphia</taxon>
        <taxon>Arcoida</taxon>
        <taxon>Arcoidea</taxon>
        <taxon>Arcidae</taxon>
        <taxon>Tegillarca</taxon>
    </lineage>
</organism>
<accession>A0ABQ9F7L7</accession>
<dbReference type="Gene3D" id="2.170.16.10">
    <property type="entry name" value="Hedgehog/Intein (Hint) domain"/>
    <property type="match status" value="1"/>
</dbReference>
<evidence type="ECO:0000256" key="1">
    <source>
        <dbReference type="SAM" id="Phobius"/>
    </source>
</evidence>
<protein>
    <submittedName>
        <fullName evidence="2">Uncharacterized protein</fullName>
    </submittedName>
</protein>
<gene>
    <name evidence="2" type="ORF">KUTeg_009143</name>
</gene>
<comment type="caution">
    <text evidence="2">The sequence shown here is derived from an EMBL/GenBank/DDBJ whole genome shotgun (WGS) entry which is preliminary data.</text>
</comment>
<dbReference type="SUPFAM" id="SSF51294">
    <property type="entry name" value="Hedgehog/intein (Hint) domain"/>
    <property type="match status" value="1"/>
</dbReference>
<sequence length="1060" mass="119305">MNQPGNLINRVRNKERKRKKMGLIDAHLLISQYAIISVKKEKYIAIKETYGTNGIFMYLGLICKILNNSIKNSLLDLLSSYEGNSGGALTLAWNFLFLLFKCCGVNAVSKTNDFTTTTWVTGGTAGSDVIPTWCCIGGCYDSMYKLLNTFASIFLAIGIILFLIEGAAVVFSFIMINNTVTITKYFRIISSSNMTLTEDMDQLLEDLLLLADSFQNLPTEDMYRIVLEDIKRGGNGVSNTFFGIDSRSAMLGSTDYTDTREKLAVLSISYHLSQVNKYGFNNTVNGGKALSLIENELKSSNGQKMGIDLLLETFLQKYNFEKYLSKKEKLCSLLEAKLSKKSYIVGSIVESIVRETGLPNKLKVLFLHFLGSTKITSILRIWNDNSVKEDITRTYFEFVENENHIAFVSLLLKDEDSLQSAVFKACIQSKSTTMVPPVIAGPTMPMIKICYGQRVQYWLHSGSGPKAFDVSTFKEPDNITFHCPNPFGCFINRTLVLMKDGSQKEIESISENEHIIGMDSVIGTVSSEKVSNFTQGQLVVFGFNNEEPFFTASHPFMTDQGWMALNPFEARKENNWLDVGQLKEGQYVKKIEEFDKTSGSIRYQRIKIESIQSKTYPAGTPIYGLHLREGPRSYHANGYLVHLNYPEITSDRIKKGISNLSILELEKFVTTIKSFGPCIEKILGPGAAAVLETFSENHSIFQTEVDEHISSFKKARNNLPLNEVVALDMHVQSASDKELPKDVQIPNRISLIKGLLYLEGIHMKNIKQLDSDTIYWERTVHASKLEFGLLKFNHHRSLCTGVISIGNSSDDSNAELIPFYAKIRENVYDCYVIEDQGQQHNCQIGSSREEFGKMIMGYEDINVIGKIQILPNMDEPDDLENSVIFFTGDDNCFHVKVDIQNEYRETLGYVELSATFEYDFSGFHGKAIPFDPLASDNRGKPKTWIGEFKDQGISMSLVGKSFLDCIDQEGVNLPRISDAMYSPIMVNMLQTVNTLLSLSDLFMLDTPDNSLVHKTTTDMLIQAVKYDLDDDTRSNVLGITKPILDPQLKRNCTKPYTIPW</sequence>
<dbReference type="EMBL" id="JARBDR010000376">
    <property type="protein sequence ID" value="KAJ8313357.1"/>
    <property type="molecule type" value="Genomic_DNA"/>
</dbReference>
<dbReference type="PROSITE" id="PS50817">
    <property type="entry name" value="INTEIN_N_TER"/>
    <property type="match status" value="1"/>
</dbReference>
<dbReference type="InterPro" id="IPR036844">
    <property type="entry name" value="Hint_dom_sf"/>
</dbReference>
<feature type="transmembrane region" description="Helical" evidence="1">
    <location>
        <begin position="153"/>
        <end position="176"/>
    </location>
</feature>